<keyword evidence="4 6" id="KW-0547">Nucleotide-binding</keyword>
<evidence type="ECO:0000256" key="4">
    <source>
        <dbReference type="ARBA" id="ARBA00022741"/>
    </source>
</evidence>
<dbReference type="KEGG" id="bpdz:BBN53_19890"/>
<dbReference type="Gene3D" id="1.20.1200.10">
    <property type="entry name" value="Cobalamin adenosyltransferase-like"/>
    <property type="match status" value="1"/>
</dbReference>
<comment type="subunit">
    <text evidence="2">Homotrimer.</text>
</comment>
<dbReference type="GO" id="GO:0008817">
    <property type="term" value="F:corrinoid adenosyltransferase activity"/>
    <property type="evidence" value="ECO:0007669"/>
    <property type="project" value="TreeGrafter"/>
</dbReference>
<evidence type="ECO:0000256" key="3">
    <source>
        <dbReference type="ARBA" id="ARBA00022679"/>
    </source>
</evidence>
<dbReference type="Proteomes" id="UP000053096">
    <property type="component" value="Unassembled WGS sequence"/>
</dbReference>
<dbReference type="EMBL" id="CYTV01000005">
    <property type="protein sequence ID" value="CUI79803.1"/>
    <property type="molecule type" value="Genomic_DNA"/>
</dbReference>
<dbReference type="EMBL" id="CP016440">
    <property type="protein sequence ID" value="ANY17947.1"/>
    <property type="molecule type" value="Genomic_DNA"/>
</dbReference>
<dbReference type="RefSeq" id="WP_043207119.1">
    <property type="nucleotide sequence ID" value="NZ_CAJGUP010000229.1"/>
</dbReference>
<proteinExistence type="inferred from homology"/>
<dbReference type="InterPro" id="IPR036451">
    <property type="entry name" value="CblAdoTrfase-like_sf"/>
</dbReference>
<dbReference type="InterPro" id="IPR016030">
    <property type="entry name" value="CblAdoTrfase-like"/>
</dbReference>
<reference evidence="8 11" key="2">
    <citation type="submission" date="2016-07" db="EMBL/GenBank/DDBJ databases">
        <title>Complete genome sequences of Bordetella pseudohinzii.</title>
        <authorList>
            <person name="Spilker T."/>
            <person name="Darrah R."/>
            <person name="LiPuma J.J."/>
        </authorList>
    </citation>
    <scope>NUCLEOTIDE SEQUENCE [LARGE SCALE GENOMIC DNA]</scope>
    <source>
        <strain evidence="8 11">HI4681</strain>
    </source>
</reference>
<evidence type="ECO:0000313" key="10">
    <source>
        <dbReference type="Proteomes" id="UP000053096"/>
    </source>
</evidence>
<evidence type="ECO:0000313" key="9">
    <source>
        <dbReference type="EMBL" id="CUI79803.1"/>
    </source>
</evidence>
<keyword evidence="5 6" id="KW-0067">ATP-binding</keyword>
<dbReference type="GO" id="GO:0005524">
    <property type="term" value="F:ATP binding"/>
    <property type="evidence" value="ECO:0007669"/>
    <property type="project" value="UniProtKB-UniRule"/>
</dbReference>
<dbReference type="GO" id="GO:0009236">
    <property type="term" value="P:cobalamin biosynthetic process"/>
    <property type="evidence" value="ECO:0007669"/>
    <property type="project" value="UniProtKB-UniRule"/>
</dbReference>
<dbReference type="EC" id="2.5.1.-" evidence="6"/>
<accession>A0A0M7FFX0</accession>
<dbReference type="SUPFAM" id="SSF89028">
    <property type="entry name" value="Cobalamin adenosyltransferase-like"/>
    <property type="match status" value="1"/>
</dbReference>
<gene>
    <name evidence="9" type="primary">yvqK</name>
    <name evidence="8" type="ORF">BBN53_19890</name>
    <name evidence="9" type="ORF">ERS370011_02285</name>
</gene>
<dbReference type="PANTHER" id="PTHR12213:SF0">
    <property type="entry name" value="CORRINOID ADENOSYLTRANSFERASE MMAB"/>
    <property type="match status" value="1"/>
</dbReference>
<comment type="similarity">
    <text evidence="1 6">Belongs to the Cob(I)alamin adenosyltransferase family.</text>
</comment>
<dbReference type="PANTHER" id="PTHR12213">
    <property type="entry name" value="CORRINOID ADENOSYLTRANSFERASE"/>
    <property type="match status" value="1"/>
</dbReference>
<evidence type="ECO:0000313" key="11">
    <source>
        <dbReference type="Proteomes" id="UP000092950"/>
    </source>
</evidence>
<evidence type="ECO:0000313" key="8">
    <source>
        <dbReference type="EMBL" id="ANY17947.1"/>
    </source>
</evidence>
<reference evidence="9 10" key="1">
    <citation type="submission" date="2015-09" db="EMBL/GenBank/DDBJ databases">
        <authorList>
            <person name="Jackson K.R."/>
            <person name="Lunt B.L."/>
            <person name="Fisher J.N.B."/>
            <person name="Gardner A.V."/>
            <person name="Bailey M.E."/>
            <person name="Deus L.M."/>
            <person name="Earl A.S."/>
            <person name="Gibby P.D."/>
            <person name="Hartmann K.A."/>
            <person name="Liu J.E."/>
            <person name="Manci A.M."/>
            <person name="Nielsen D.A."/>
            <person name="Solomon M.B."/>
            <person name="Breakwell D.P."/>
            <person name="Burnett S.H."/>
            <person name="Grose J.H."/>
        </authorList>
    </citation>
    <scope>NUCLEOTIDE SEQUENCE [LARGE SCALE GENOMIC DNA]</scope>
    <source>
        <strain evidence="9 10">2789STDY5608636</strain>
    </source>
</reference>
<evidence type="ECO:0000256" key="5">
    <source>
        <dbReference type="ARBA" id="ARBA00022840"/>
    </source>
</evidence>
<sequence>MANRLSVIATRTGDDGTTGLGDGSRVAKDDARIIALGDVDEFNSALGLLRCEALPDVVSSDLLTMQHDLFDMGAELCIPGHVALAEDQVAFLDARLAFYNAALPALREFILPGGSRASALAHLARTAARRAERSVITLAAQAEVNAPLRQYLNRSSDLMFVLARYLNQAAGQSDVYWSSRHSRKTAD</sequence>
<dbReference type="AlphaFoldDB" id="A0A0J6CAF6"/>
<evidence type="ECO:0000256" key="6">
    <source>
        <dbReference type="RuleBase" id="RU366026"/>
    </source>
</evidence>
<dbReference type="OrthoDB" id="9778896at2"/>
<dbReference type="Proteomes" id="UP000092950">
    <property type="component" value="Chromosome"/>
</dbReference>
<keyword evidence="11" id="KW-1185">Reference proteome</keyword>
<dbReference type="Pfam" id="PF01923">
    <property type="entry name" value="Cob_adeno_trans"/>
    <property type="match status" value="1"/>
</dbReference>
<keyword evidence="3 6" id="KW-0808">Transferase</keyword>
<dbReference type="FunFam" id="1.20.1200.10:FF:000001">
    <property type="entry name" value="Cob(I)yrinic acid a,c-diamide adenosyltransferase"/>
    <property type="match status" value="1"/>
</dbReference>
<dbReference type="InterPro" id="IPR029499">
    <property type="entry name" value="PduO-typ"/>
</dbReference>
<protein>
    <recommendedName>
        <fullName evidence="6">Cobalamin adenosyltransferase</fullName>
        <ecNumber evidence="6">2.5.1.-</ecNumber>
    </recommendedName>
</protein>
<feature type="domain" description="Cobalamin adenosyltransferase-like" evidence="7">
    <location>
        <begin position="8"/>
        <end position="166"/>
    </location>
</feature>
<evidence type="ECO:0000259" key="7">
    <source>
        <dbReference type="Pfam" id="PF01923"/>
    </source>
</evidence>
<dbReference type="NCBIfam" id="TIGR00636">
    <property type="entry name" value="PduO_Nterm"/>
    <property type="match status" value="1"/>
</dbReference>
<organism evidence="9 10">
    <name type="scientific">Bordetella pseudohinzii</name>
    <dbReference type="NCBI Taxonomy" id="1331258"/>
    <lineage>
        <taxon>Bacteria</taxon>
        <taxon>Pseudomonadati</taxon>
        <taxon>Pseudomonadota</taxon>
        <taxon>Betaproteobacteria</taxon>
        <taxon>Burkholderiales</taxon>
        <taxon>Alcaligenaceae</taxon>
        <taxon>Bordetella</taxon>
    </lineage>
</organism>
<accession>A0A0J6CAF6</accession>
<name>A0A0J6CAF6_9BORD</name>
<keyword evidence="6" id="KW-0169">Cobalamin biosynthesis</keyword>
<comment type="catalytic activity">
    <reaction evidence="6">
        <text>2 cob(II)alamin + AH2 + 2 ATP = 2 adenosylcob(III)alamin + 2 triphosphate + A + 2 H(+)</text>
        <dbReference type="Rhea" id="RHEA:53304"/>
        <dbReference type="ChEBI" id="CHEBI:13193"/>
        <dbReference type="ChEBI" id="CHEBI:15378"/>
        <dbReference type="ChEBI" id="CHEBI:16304"/>
        <dbReference type="ChEBI" id="CHEBI:17499"/>
        <dbReference type="ChEBI" id="CHEBI:18036"/>
        <dbReference type="ChEBI" id="CHEBI:18408"/>
        <dbReference type="ChEBI" id="CHEBI:30616"/>
    </reaction>
</comment>
<evidence type="ECO:0000256" key="2">
    <source>
        <dbReference type="ARBA" id="ARBA00011233"/>
    </source>
</evidence>
<evidence type="ECO:0000256" key="1">
    <source>
        <dbReference type="ARBA" id="ARBA00007487"/>
    </source>
</evidence>